<evidence type="ECO:0000256" key="1">
    <source>
        <dbReference type="ARBA" id="ARBA00008471"/>
    </source>
</evidence>
<reference evidence="3" key="1">
    <citation type="submission" date="2020-04" db="EMBL/GenBank/DDBJ databases">
        <authorList>
            <person name="Chiriac C."/>
            <person name="Salcher M."/>
            <person name="Ghai R."/>
            <person name="Kavagutti S V."/>
        </authorList>
    </citation>
    <scope>NUCLEOTIDE SEQUENCE</scope>
</reference>
<dbReference type="Pfam" id="PF05766">
    <property type="entry name" value="NinG"/>
    <property type="match status" value="1"/>
</dbReference>
<sequence>MATNKTKINIIDEDKDYAKDDRKPRKSKCKVCGTMYIKRSMGVVCCSLPCHTVYKADLEKKRQTKLIKKTYKKEIKDKKPKSYYVNKTQVQFNKYIRLRDHSESCISCGRESAFFHAGHYLSVGAHPNLRFCEDNVHKQCSHCNTYLHGNLIYYRRALIAKIGEERVNEMETDESIRKYTIEDLQELEKKYRNLCKHLLSRIEDSGVL</sequence>
<protein>
    <recommendedName>
        <fullName evidence="2">Protein ninG</fullName>
    </recommendedName>
</protein>
<proteinExistence type="inferred from homology"/>
<gene>
    <name evidence="3" type="ORF">UFOVP671_34</name>
</gene>
<organism evidence="3">
    <name type="scientific">uncultured Caudovirales phage</name>
    <dbReference type="NCBI Taxonomy" id="2100421"/>
    <lineage>
        <taxon>Viruses</taxon>
        <taxon>Duplodnaviria</taxon>
        <taxon>Heunggongvirae</taxon>
        <taxon>Uroviricota</taxon>
        <taxon>Caudoviricetes</taxon>
        <taxon>Peduoviridae</taxon>
        <taxon>Maltschvirus</taxon>
        <taxon>Maltschvirus maltsch</taxon>
    </lineage>
</organism>
<accession>A0A6J5NDQ7</accession>
<evidence type="ECO:0000313" key="3">
    <source>
        <dbReference type="EMBL" id="CAB4155956.1"/>
    </source>
</evidence>
<evidence type="ECO:0000256" key="2">
    <source>
        <dbReference type="ARBA" id="ARBA00021638"/>
    </source>
</evidence>
<name>A0A6J5NDQ7_9CAUD</name>
<comment type="similarity">
    <text evidence="1">Belongs to the ninG family.</text>
</comment>
<dbReference type="InterPro" id="IPR008713">
    <property type="entry name" value="Phage_lambda_NinG"/>
</dbReference>
<dbReference type="EMBL" id="LR796645">
    <property type="protein sequence ID" value="CAB4155956.1"/>
    <property type="molecule type" value="Genomic_DNA"/>
</dbReference>